<proteinExistence type="predicted"/>
<gene>
    <name evidence="1" type="ORF">ABS361_22145</name>
</gene>
<dbReference type="SUPFAM" id="SSF54637">
    <property type="entry name" value="Thioesterase/thiol ester dehydrase-isomerase"/>
    <property type="match status" value="1"/>
</dbReference>
<dbReference type="EMBL" id="CP158568">
    <property type="protein sequence ID" value="XBY44661.1"/>
    <property type="molecule type" value="Genomic_DNA"/>
</dbReference>
<organism evidence="1">
    <name type="scientific">Methyloraptor flagellatus</name>
    <dbReference type="NCBI Taxonomy" id="3162530"/>
    <lineage>
        <taxon>Bacteria</taxon>
        <taxon>Pseudomonadati</taxon>
        <taxon>Pseudomonadota</taxon>
        <taxon>Alphaproteobacteria</taxon>
        <taxon>Hyphomicrobiales</taxon>
        <taxon>Ancalomicrobiaceae</taxon>
        <taxon>Methyloraptor</taxon>
    </lineage>
</organism>
<dbReference type="AlphaFoldDB" id="A0AAU7X958"/>
<dbReference type="RefSeq" id="WP_407049751.1">
    <property type="nucleotide sequence ID" value="NZ_CP158568.1"/>
</dbReference>
<reference evidence="1" key="1">
    <citation type="submission" date="2024-06" db="EMBL/GenBank/DDBJ databases">
        <title>Methylostella associata gen. nov., sp. nov., a novel Ancalomicrobiaceae-affiliated facultatively methylotrophic bacteria that feed on methanotrophs of the genus Methylococcus.</title>
        <authorList>
            <person name="Saltykova V."/>
            <person name="Danilova O.V."/>
            <person name="Oshkin I.Y."/>
            <person name="Belova S.E."/>
            <person name="Pimenov N.V."/>
            <person name="Dedysh S.N."/>
        </authorList>
    </citation>
    <scope>NUCLEOTIDE SEQUENCE</scope>
    <source>
        <strain evidence="1">S20</strain>
    </source>
</reference>
<dbReference type="Gene3D" id="3.10.129.10">
    <property type="entry name" value="Hotdog Thioesterase"/>
    <property type="match status" value="1"/>
</dbReference>
<protein>
    <submittedName>
        <fullName evidence="1">Thioesterase family protein</fullName>
        <ecNumber evidence="1">3.1.2.-</ecNumber>
    </submittedName>
</protein>
<dbReference type="GO" id="GO:0016787">
    <property type="term" value="F:hydrolase activity"/>
    <property type="evidence" value="ECO:0007669"/>
    <property type="project" value="UniProtKB-KW"/>
</dbReference>
<evidence type="ECO:0000313" key="1">
    <source>
        <dbReference type="EMBL" id="XBY44661.1"/>
    </source>
</evidence>
<name>A0AAU7X958_9HYPH</name>
<keyword evidence="1" id="KW-0378">Hydrolase</keyword>
<dbReference type="KEGG" id="mflg:ABS361_22145"/>
<sequence>MTFSTARTLGFGDCDPAGIAFFPGYMRLLVGVTEEMFERFGAPWPAMIRERRIGVPTVKLDVDFTAPAFHGDRLDFTVAVAALGSRSVDLRHRVAVGDRVVWTARQVLVATSLETHRAVAWPDDIRAGLAAHLETNDARDPAA</sequence>
<dbReference type="InterPro" id="IPR029069">
    <property type="entry name" value="HotDog_dom_sf"/>
</dbReference>
<dbReference type="CDD" id="cd00586">
    <property type="entry name" value="4HBT"/>
    <property type="match status" value="1"/>
</dbReference>
<dbReference type="EC" id="3.1.2.-" evidence="1"/>
<accession>A0AAU7X958</accession>
<dbReference type="Pfam" id="PF13279">
    <property type="entry name" value="4HBT_2"/>
    <property type="match status" value="1"/>
</dbReference>